<evidence type="ECO:0000256" key="2">
    <source>
        <dbReference type="ARBA" id="ARBA00022112"/>
    </source>
</evidence>
<dbReference type="GeneID" id="93136653"/>
<dbReference type="Proteomes" id="UP000095380">
    <property type="component" value="Unassembled WGS sequence"/>
</dbReference>
<evidence type="ECO:0000313" key="5">
    <source>
        <dbReference type="EMBL" id="CUM78028.1"/>
    </source>
</evidence>
<dbReference type="Gene3D" id="3.40.1390.30">
    <property type="entry name" value="NIF3 (NGG1p interacting factor 3)-like"/>
    <property type="match status" value="2"/>
</dbReference>
<organism evidence="5 11">
    <name type="scientific">Dorea longicatena</name>
    <dbReference type="NCBI Taxonomy" id="88431"/>
    <lineage>
        <taxon>Bacteria</taxon>
        <taxon>Bacillati</taxon>
        <taxon>Bacillota</taxon>
        <taxon>Clostridia</taxon>
        <taxon>Lachnospirales</taxon>
        <taxon>Lachnospiraceae</taxon>
        <taxon>Dorea</taxon>
    </lineage>
</organism>
<evidence type="ECO:0000256" key="4">
    <source>
        <dbReference type="PIRSR" id="PIRSR602678-1"/>
    </source>
</evidence>
<reference evidence="9 10" key="1">
    <citation type="submission" date="2015-09" db="EMBL/GenBank/DDBJ databases">
        <authorList>
            <consortium name="Pathogen Informatics"/>
        </authorList>
    </citation>
    <scope>NUCLEOTIDE SEQUENCE [LARGE SCALE GENOMIC DNA]</scope>
    <source>
        <strain evidence="7 9">2789STDY5608851</strain>
        <strain evidence="6 10">2789STDY5608866</strain>
        <strain evidence="5 11">2789STDY5834961</strain>
    </source>
</reference>
<evidence type="ECO:0000313" key="10">
    <source>
        <dbReference type="Proteomes" id="UP000095439"/>
    </source>
</evidence>
<dbReference type="EMBL" id="WWSB01000001">
    <property type="protein sequence ID" value="MZK16754.1"/>
    <property type="molecule type" value="Genomic_DNA"/>
</dbReference>
<feature type="binding site" evidence="4">
    <location>
        <position position="232"/>
    </location>
    <ligand>
        <name>a divalent metal cation</name>
        <dbReference type="ChEBI" id="CHEBI:60240"/>
        <label>1</label>
    </ligand>
</feature>
<dbReference type="eggNOG" id="COG0327">
    <property type="taxonomic scope" value="Bacteria"/>
</dbReference>
<keyword evidence="3 4" id="KW-0479">Metal-binding</keyword>
<name>A0A174DKG9_9FIRM</name>
<accession>A0A174DKG9</accession>
<dbReference type="PANTHER" id="PTHR13799:SF14">
    <property type="entry name" value="GTP CYCLOHYDROLASE 1 TYPE 2 HOMOLOG"/>
    <property type="match status" value="1"/>
</dbReference>
<evidence type="ECO:0000313" key="9">
    <source>
        <dbReference type="Proteomes" id="UP000095380"/>
    </source>
</evidence>
<sequence length="264" mass="29361">MLCKDVMYEIEKEYPLNYALSWDNVGLLVGRDDKEVKRIYIALDATDEVIDEAVRTGADMLITHHPMIFSPIKRIHNLDFVGERILKLIQNDISYYAMHTNYDVLGMADLSGDKMNMKNAEILEVTAEGDIGKEDEPEGIGRVSDLETPMTLRECCEDVKSAFHLGAVKVFGNLEEKVKRIAICPGSGKSVIQAALDKNADVLITGDIGHHEGIDAVAQGLAIIDGGHYGIEHIFIEDMRQYLEKHLSEVEIVAAPISHPFLIV</sequence>
<dbReference type="GO" id="GO:0046872">
    <property type="term" value="F:metal ion binding"/>
    <property type="evidence" value="ECO:0007669"/>
    <property type="project" value="UniProtKB-KW"/>
</dbReference>
<evidence type="ECO:0000313" key="6">
    <source>
        <dbReference type="EMBL" id="CUN63300.1"/>
    </source>
</evidence>
<feature type="binding site" evidence="4">
    <location>
        <position position="103"/>
    </location>
    <ligand>
        <name>a divalent metal cation</name>
        <dbReference type="ChEBI" id="CHEBI:60240"/>
        <label>1</label>
    </ligand>
</feature>
<dbReference type="Proteomes" id="UP000446719">
    <property type="component" value="Unassembled WGS sequence"/>
</dbReference>
<dbReference type="EMBL" id="CYXO01000002">
    <property type="protein sequence ID" value="CUM78028.1"/>
    <property type="molecule type" value="Genomic_DNA"/>
</dbReference>
<dbReference type="InterPro" id="IPR036069">
    <property type="entry name" value="DUF34/NIF3_sf"/>
</dbReference>
<dbReference type="PANTHER" id="PTHR13799">
    <property type="entry name" value="NGG1 INTERACTING FACTOR 3"/>
    <property type="match status" value="1"/>
</dbReference>
<evidence type="ECO:0000313" key="7">
    <source>
        <dbReference type="EMBL" id="CUN76396.1"/>
    </source>
</evidence>
<protein>
    <recommendedName>
        <fullName evidence="2">GTP cyclohydrolase 1 type 2 homolog</fullName>
    </recommendedName>
</protein>
<comment type="similarity">
    <text evidence="1">Belongs to the GTP cyclohydrolase I type 2/NIF3 family.</text>
</comment>
<evidence type="ECO:0000313" key="8">
    <source>
        <dbReference type="EMBL" id="MZK16754.1"/>
    </source>
</evidence>
<proteinExistence type="inferred from homology"/>
<dbReference type="SUPFAM" id="SSF102705">
    <property type="entry name" value="NIF3 (NGG1p interacting factor 3)-like"/>
    <property type="match status" value="1"/>
</dbReference>
<feature type="binding site" evidence="4">
    <location>
        <position position="65"/>
    </location>
    <ligand>
        <name>a divalent metal cation</name>
        <dbReference type="ChEBI" id="CHEBI:60240"/>
        <label>1</label>
    </ligand>
</feature>
<dbReference type="InterPro" id="IPR002678">
    <property type="entry name" value="DUF34/NIF3"/>
</dbReference>
<dbReference type="Proteomes" id="UP000095439">
    <property type="component" value="Unassembled WGS sequence"/>
</dbReference>
<evidence type="ECO:0000256" key="3">
    <source>
        <dbReference type="ARBA" id="ARBA00022723"/>
    </source>
</evidence>
<feature type="binding site" evidence="4">
    <location>
        <position position="228"/>
    </location>
    <ligand>
        <name>a divalent metal cation</name>
        <dbReference type="ChEBI" id="CHEBI:60240"/>
        <label>1</label>
    </ligand>
</feature>
<gene>
    <name evidence="7" type="ORF">ERS852408_00892</name>
    <name evidence="6" type="ORF">ERS852423_01020</name>
    <name evidence="5" type="ORF">ERS852573_00511</name>
    <name evidence="8" type="ORF">GT565_01175</name>
</gene>
<dbReference type="RefSeq" id="WP_006426749.1">
    <property type="nucleotide sequence ID" value="NZ_CABIWY010000003.1"/>
</dbReference>
<dbReference type="EMBL" id="CYYM01000003">
    <property type="protein sequence ID" value="CUN76396.1"/>
    <property type="molecule type" value="Genomic_DNA"/>
</dbReference>
<dbReference type="FunFam" id="3.40.1390.30:FF:000001">
    <property type="entry name" value="GTP cyclohydrolase 1 type 2"/>
    <property type="match status" value="1"/>
</dbReference>
<dbReference type="Proteomes" id="UP000095597">
    <property type="component" value="Unassembled WGS sequence"/>
</dbReference>
<evidence type="ECO:0000256" key="1">
    <source>
        <dbReference type="ARBA" id="ARBA00006964"/>
    </source>
</evidence>
<dbReference type="NCBIfam" id="TIGR00486">
    <property type="entry name" value="YbgI_SA1388"/>
    <property type="match status" value="1"/>
</dbReference>
<evidence type="ECO:0000313" key="12">
    <source>
        <dbReference type="Proteomes" id="UP000446719"/>
    </source>
</evidence>
<reference evidence="8 12" key="2">
    <citation type="journal article" date="2019" name="Nat. Med.">
        <title>A library of human gut bacterial isolates paired with longitudinal multiomics data enables mechanistic microbiome research.</title>
        <authorList>
            <person name="Poyet M."/>
            <person name="Groussin M."/>
            <person name="Gibbons S.M."/>
            <person name="Avila-Pacheco J."/>
            <person name="Jiang X."/>
            <person name="Kearney S.M."/>
            <person name="Perrotta A.R."/>
            <person name="Berdy B."/>
            <person name="Zhao S."/>
            <person name="Lieberman T.D."/>
            <person name="Swanson P.K."/>
            <person name="Smith M."/>
            <person name="Roesemann S."/>
            <person name="Alexander J.E."/>
            <person name="Rich S.A."/>
            <person name="Livny J."/>
            <person name="Vlamakis H."/>
            <person name="Clish C."/>
            <person name="Bullock K."/>
            <person name="Deik A."/>
            <person name="Scott J."/>
            <person name="Pierce K.A."/>
            <person name="Xavier R.J."/>
            <person name="Alm E.J."/>
        </authorList>
    </citation>
    <scope>NUCLEOTIDE SEQUENCE [LARGE SCALE GENOMIC DNA]</scope>
    <source>
        <strain evidence="8 12">BIOML-A7</strain>
    </source>
</reference>
<evidence type="ECO:0000313" key="11">
    <source>
        <dbReference type="Proteomes" id="UP000095597"/>
    </source>
</evidence>
<feature type="binding site" evidence="4">
    <location>
        <position position="64"/>
    </location>
    <ligand>
        <name>a divalent metal cation</name>
        <dbReference type="ChEBI" id="CHEBI:60240"/>
        <label>2</label>
    </ligand>
</feature>
<dbReference type="OrthoDB" id="9792792at2"/>
<dbReference type="Pfam" id="PF01784">
    <property type="entry name" value="DUF34_NIF3"/>
    <property type="match status" value="1"/>
</dbReference>
<dbReference type="EMBL" id="CYYY01000003">
    <property type="protein sequence ID" value="CUN63300.1"/>
    <property type="molecule type" value="Genomic_DNA"/>
</dbReference>
<dbReference type="GO" id="GO:0005737">
    <property type="term" value="C:cytoplasm"/>
    <property type="evidence" value="ECO:0007669"/>
    <property type="project" value="TreeGrafter"/>
</dbReference>
<dbReference type="AlphaFoldDB" id="A0A174DKG9"/>